<dbReference type="GO" id="GO:0017056">
    <property type="term" value="F:structural constituent of nuclear pore"/>
    <property type="evidence" value="ECO:0007669"/>
    <property type="project" value="InterPro"/>
</dbReference>
<evidence type="ECO:0000256" key="2">
    <source>
        <dbReference type="ARBA" id="ARBA00010186"/>
    </source>
</evidence>
<gene>
    <name evidence="4" type="ORF">MKW98_029292</name>
</gene>
<proteinExistence type="inferred from homology"/>
<comment type="similarity">
    <text evidence="2">Belongs to the nucleoporin interacting component (NIC) family.</text>
</comment>
<dbReference type="GO" id="GO:0016973">
    <property type="term" value="P:poly(A)+ mRNA export from nucleus"/>
    <property type="evidence" value="ECO:0007669"/>
    <property type="project" value="TreeGrafter"/>
</dbReference>
<accession>A0AAD4XFK1</accession>
<dbReference type="GO" id="GO:0005643">
    <property type="term" value="C:nuclear pore"/>
    <property type="evidence" value="ECO:0007669"/>
    <property type="project" value="InterPro"/>
</dbReference>
<dbReference type="Proteomes" id="UP001202328">
    <property type="component" value="Unassembled WGS sequence"/>
</dbReference>
<dbReference type="PANTHER" id="PTHR11225:SF4">
    <property type="entry name" value="NUCLEAR PORE COMPLEX PROTEIN NUP93"/>
    <property type="match status" value="1"/>
</dbReference>
<keyword evidence="5" id="KW-1185">Reference proteome</keyword>
<name>A0AAD4XFK1_9MAGN</name>
<comment type="caution">
    <text evidence="4">The sequence shown here is derived from an EMBL/GenBank/DDBJ whole genome shotgun (WGS) entry which is preliminary data.</text>
</comment>
<dbReference type="EMBL" id="JAJJMB010010439">
    <property type="protein sequence ID" value="KAI3908742.1"/>
    <property type="molecule type" value="Genomic_DNA"/>
</dbReference>
<protein>
    <submittedName>
        <fullName evidence="4">Uncharacterized protein</fullName>
    </submittedName>
</protein>
<evidence type="ECO:0000313" key="4">
    <source>
        <dbReference type="EMBL" id="KAI3908742.1"/>
    </source>
</evidence>
<dbReference type="PANTHER" id="PTHR11225">
    <property type="entry name" value="NUCLEAR PORE COMPLEX PROTEIN NUP93 NUCLEOPORIN NUP93 DEAD EYE PROTEIN"/>
    <property type="match status" value="1"/>
</dbReference>
<dbReference type="AlphaFoldDB" id="A0AAD4XFK1"/>
<keyword evidence="3" id="KW-0539">Nucleus</keyword>
<evidence type="ECO:0000313" key="5">
    <source>
        <dbReference type="Proteomes" id="UP001202328"/>
    </source>
</evidence>
<evidence type="ECO:0000256" key="1">
    <source>
        <dbReference type="ARBA" id="ARBA00004259"/>
    </source>
</evidence>
<comment type="subcellular location">
    <subcellularLocation>
        <location evidence="1">Nucleus envelope</location>
    </subcellularLocation>
</comment>
<dbReference type="GO" id="GO:0006606">
    <property type="term" value="P:protein import into nucleus"/>
    <property type="evidence" value="ECO:0007669"/>
    <property type="project" value="TreeGrafter"/>
</dbReference>
<evidence type="ECO:0000256" key="3">
    <source>
        <dbReference type="ARBA" id="ARBA00023242"/>
    </source>
</evidence>
<dbReference type="InterPro" id="IPR007231">
    <property type="entry name" value="Nucleoporin_int_Nup93/Nic96"/>
</dbReference>
<organism evidence="4 5">
    <name type="scientific">Papaver atlanticum</name>
    <dbReference type="NCBI Taxonomy" id="357466"/>
    <lineage>
        <taxon>Eukaryota</taxon>
        <taxon>Viridiplantae</taxon>
        <taxon>Streptophyta</taxon>
        <taxon>Embryophyta</taxon>
        <taxon>Tracheophyta</taxon>
        <taxon>Spermatophyta</taxon>
        <taxon>Magnoliopsida</taxon>
        <taxon>Ranunculales</taxon>
        <taxon>Papaveraceae</taxon>
        <taxon>Papaveroideae</taxon>
        <taxon>Papaver</taxon>
    </lineage>
</organism>
<reference evidence="4" key="1">
    <citation type="submission" date="2022-04" db="EMBL/GenBank/DDBJ databases">
        <title>A functionally conserved STORR gene fusion in Papaver species that diverged 16.8 million years ago.</title>
        <authorList>
            <person name="Catania T."/>
        </authorList>
    </citation>
    <scope>NUCLEOTIDE SEQUENCE</scope>
    <source>
        <strain evidence="4">S-188037</strain>
    </source>
</reference>
<sequence length="236" mass="27304">MKTKISYLVRNRPSQFIFYSLNMSTSDQPSDSKKYMDKYLQTNVPTYQLKTDLYKNVVRDLNDAREWGFEFKPATAFKEAYEALRLDISGGKVTMLKIWHLIQALLGEDLDINPSASMEISLVIGARRHLELIHRKYILDKVETDPTQAARGGVGDLYKIHAFLRILLRNDGVLDIDATDGYMERLVDTTWQQLDMLRCHLVLHINLLLSLLSGFLLEVRCPKRLQLLLQKNLRTC</sequence>